<comment type="caution">
    <text evidence="13">The sequence shown here is derived from an EMBL/GenBank/DDBJ whole genome shotgun (WGS) entry which is preliminary data.</text>
</comment>
<dbReference type="RefSeq" id="WP_307275903.1">
    <property type="nucleotide sequence ID" value="NZ_JAUSVX010000008.1"/>
</dbReference>
<evidence type="ECO:0000313" key="13">
    <source>
        <dbReference type="EMBL" id="MDQ0471191.1"/>
    </source>
</evidence>
<dbReference type="InterPro" id="IPR018484">
    <property type="entry name" value="FGGY_N"/>
</dbReference>
<keyword evidence="14" id="KW-1185">Reference proteome</keyword>
<dbReference type="InterPro" id="IPR018485">
    <property type="entry name" value="FGGY_C"/>
</dbReference>
<evidence type="ECO:0000256" key="1">
    <source>
        <dbReference type="ARBA" id="ARBA00009156"/>
    </source>
</evidence>
<dbReference type="PROSITE" id="PS00445">
    <property type="entry name" value="FGGY_KINASES_2"/>
    <property type="match status" value="1"/>
</dbReference>
<keyword evidence="2 8" id="KW-0859">Xylose metabolism</keyword>
<comment type="similarity">
    <text evidence="1 8 9">Belongs to the FGGY kinase family.</text>
</comment>
<dbReference type="InterPro" id="IPR018483">
    <property type="entry name" value="Carb_kinase_FGGY_CS"/>
</dbReference>
<evidence type="ECO:0000256" key="2">
    <source>
        <dbReference type="ARBA" id="ARBA00022629"/>
    </source>
</evidence>
<dbReference type="EC" id="2.7.1.17" evidence="8 10"/>
<keyword evidence="4 8" id="KW-0547">Nucleotide-binding</keyword>
<evidence type="ECO:0000256" key="7">
    <source>
        <dbReference type="ARBA" id="ARBA00023277"/>
    </source>
</evidence>
<feature type="domain" description="Carbohydrate kinase FGGY C-terminal" evidence="12">
    <location>
        <begin position="254"/>
        <end position="438"/>
    </location>
</feature>
<comment type="function">
    <text evidence="8">Catalyzes the phosphorylation of D-xylulose to D-xylulose 5-phosphate.</text>
</comment>
<gene>
    <name evidence="8 10" type="primary">xylB</name>
    <name evidence="13" type="ORF">QO011_004214</name>
</gene>
<dbReference type="PIRSF" id="PIRSF000538">
    <property type="entry name" value="GlpK"/>
    <property type="match status" value="1"/>
</dbReference>
<sequence>MFLGIDLGTSAVKINLVDEHQRVVASADRALHPVQPRPLWSEDDPESWWTAVADGLDQLAAEHPAAMAAVAGIGLSGQMHGALLLDGEDRPVRPAILWNDGRAAAEAAELAGLGEAVQAEMGVLAMPGFAGPKILWLAKHEPETIRRARHLLLPKDFIRLKLCGERATDVTDAGGAWLLDEANRRWSPTALGACGVDPAWLPRLVESREPTGTLRPEIAARWGMGTGVVVAGGAGDATAGGIGIGSVHEGDGFLSLGTSAQIFAAAAAHRPDPGRMVHAFCHAVPGMWCRIAALLNGASPLAAAARWTGNAEIGVLLAEAEARFKGPSRLLALPYLFGERTPHNDPHALGAIVGLTASTHRADLIQAVLEGVAFSLVDGLDTLAASGTRFERLAFIGGGTRSPFWARIIASAMGVALVKYDASDRGPAFGAARLARLAATGEPVADVVVAPPVQSVIEPDPTLHEAYKPRIEAFRSLYRALKPEFARGT</sequence>
<dbReference type="Gene3D" id="3.30.420.40">
    <property type="match status" value="2"/>
</dbReference>
<accession>A0ABU0JA96</accession>
<keyword evidence="5 8" id="KW-0418">Kinase</keyword>
<comment type="catalytic activity">
    <reaction evidence="8 10">
        <text>D-xylulose + ATP = D-xylulose 5-phosphate + ADP + H(+)</text>
        <dbReference type="Rhea" id="RHEA:10964"/>
        <dbReference type="ChEBI" id="CHEBI:15378"/>
        <dbReference type="ChEBI" id="CHEBI:17140"/>
        <dbReference type="ChEBI" id="CHEBI:30616"/>
        <dbReference type="ChEBI" id="CHEBI:57737"/>
        <dbReference type="ChEBI" id="CHEBI:456216"/>
        <dbReference type="EC" id="2.7.1.17"/>
    </reaction>
</comment>
<dbReference type="NCBIfam" id="TIGR01312">
    <property type="entry name" value="XylB"/>
    <property type="match status" value="1"/>
</dbReference>
<feature type="active site" description="Proton acceptor" evidence="8">
    <location>
        <position position="236"/>
    </location>
</feature>
<dbReference type="InterPro" id="IPR000577">
    <property type="entry name" value="Carb_kinase_FGGY"/>
</dbReference>
<dbReference type="Proteomes" id="UP001242480">
    <property type="component" value="Unassembled WGS sequence"/>
</dbReference>
<feature type="binding site" evidence="8">
    <location>
        <begin position="79"/>
        <end position="80"/>
    </location>
    <ligand>
        <name>substrate</name>
    </ligand>
</feature>
<dbReference type="InterPro" id="IPR006000">
    <property type="entry name" value="Xylulokinase"/>
</dbReference>
<dbReference type="PANTHER" id="PTHR43095">
    <property type="entry name" value="SUGAR KINASE"/>
    <property type="match status" value="1"/>
</dbReference>
<dbReference type="SUPFAM" id="SSF53067">
    <property type="entry name" value="Actin-like ATPase domain"/>
    <property type="match status" value="2"/>
</dbReference>
<dbReference type="HAMAP" id="MF_02220">
    <property type="entry name" value="XylB"/>
    <property type="match status" value="1"/>
</dbReference>
<evidence type="ECO:0000259" key="11">
    <source>
        <dbReference type="Pfam" id="PF00370"/>
    </source>
</evidence>
<evidence type="ECO:0000256" key="9">
    <source>
        <dbReference type="RuleBase" id="RU003733"/>
    </source>
</evidence>
<keyword evidence="3 8" id="KW-0808">Transferase</keyword>
<evidence type="ECO:0000256" key="5">
    <source>
        <dbReference type="ARBA" id="ARBA00022777"/>
    </source>
</evidence>
<dbReference type="InterPro" id="IPR043129">
    <property type="entry name" value="ATPase_NBD"/>
</dbReference>
<feature type="site" description="Important for activity" evidence="8">
    <location>
        <position position="6"/>
    </location>
</feature>
<name>A0ABU0JA96_9HYPH</name>
<dbReference type="PANTHER" id="PTHR43095:SF6">
    <property type="entry name" value="XYLULOSE KINASE"/>
    <property type="match status" value="1"/>
</dbReference>
<dbReference type="CDD" id="cd07808">
    <property type="entry name" value="ASKHA_NBD_FGGY_EcXK-like"/>
    <property type="match status" value="1"/>
</dbReference>
<evidence type="ECO:0000256" key="6">
    <source>
        <dbReference type="ARBA" id="ARBA00022840"/>
    </source>
</evidence>
<keyword evidence="7 8" id="KW-0119">Carbohydrate metabolism</keyword>
<dbReference type="EMBL" id="JAUSVX010000008">
    <property type="protein sequence ID" value="MDQ0471191.1"/>
    <property type="molecule type" value="Genomic_DNA"/>
</dbReference>
<evidence type="ECO:0000256" key="8">
    <source>
        <dbReference type="HAMAP-Rule" id="MF_02220"/>
    </source>
</evidence>
<dbReference type="InterPro" id="IPR050406">
    <property type="entry name" value="FGGY_Carb_Kinase"/>
</dbReference>
<dbReference type="Pfam" id="PF02782">
    <property type="entry name" value="FGGY_C"/>
    <property type="match status" value="1"/>
</dbReference>
<dbReference type="GO" id="GO:0004856">
    <property type="term" value="F:D-xylulokinase activity"/>
    <property type="evidence" value="ECO:0007669"/>
    <property type="project" value="UniProtKB-EC"/>
</dbReference>
<evidence type="ECO:0000256" key="4">
    <source>
        <dbReference type="ARBA" id="ARBA00022741"/>
    </source>
</evidence>
<dbReference type="Pfam" id="PF00370">
    <property type="entry name" value="FGGY_N"/>
    <property type="match status" value="1"/>
</dbReference>
<evidence type="ECO:0000256" key="10">
    <source>
        <dbReference type="RuleBase" id="RU364073"/>
    </source>
</evidence>
<proteinExistence type="inferred from homology"/>
<evidence type="ECO:0000259" key="12">
    <source>
        <dbReference type="Pfam" id="PF02782"/>
    </source>
</evidence>
<protein>
    <recommendedName>
        <fullName evidence="8 10">Xylulose kinase</fullName>
        <shortName evidence="8 10">Xylulokinase</shortName>
        <ecNumber evidence="8 10">2.7.1.17</ecNumber>
    </recommendedName>
</protein>
<evidence type="ECO:0000313" key="14">
    <source>
        <dbReference type="Proteomes" id="UP001242480"/>
    </source>
</evidence>
<evidence type="ECO:0000256" key="3">
    <source>
        <dbReference type="ARBA" id="ARBA00022679"/>
    </source>
</evidence>
<organism evidence="13 14">
    <name type="scientific">Labrys wisconsinensis</name>
    <dbReference type="NCBI Taxonomy" id="425677"/>
    <lineage>
        <taxon>Bacteria</taxon>
        <taxon>Pseudomonadati</taxon>
        <taxon>Pseudomonadota</taxon>
        <taxon>Alphaproteobacteria</taxon>
        <taxon>Hyphomicrobiales</taxon>
        <taxon>Xanthobacteraceae</taxon>
        <taxon>Labrys</taxon>
    </lineage>
</organism>
<reference evidence="13 14" key="1">
    <citation type="submission" date="2023-07" db="EMBL/GenBank/DDBJ databases">
        <title>Genomic Encyclopedia of Type Strains, Phase IV (KMG-IV): sequencing the most valuable type-strain genomes for metagenomic binning, comparative biology and taxonomic classification.</title>
        <authorList>
            <person name="Goeker M."/>
        </authorList>
    </citation>
    <scope>NUCLEOTIDE SEQUENCE [LARGE SCALE GENOMIC DNA]</scope>
    <source>
        <strain evidence="13 14">DSM 19619</strain>
    </source>
</reference>
<feature type="domain" description="Carbohydrate kinase FGGY N-terminal" evidence="11">
    <location>
        <begin position="1"/>
        <end position="243"/>
    </location>
</feature>
<keyword evidence="6 8" id="KW-0067">ATP-binding</keyword>